<organism evidence="1">
    <name type="scientific">marine sediment metagenome</name>
    <dbReference type="NCBI Taxonomy" id="412755"/>
    <lineage>
        <taxon>unclassified sequences</taxon>
        <taxon>metagenomes</taxon>
        <taxon>ecological metagenomes</taxon>
    </lineage>
</organism>
<sequence length="108" mass="13316">YKTSQIWNNRSTIIKNHQKQRFHQLEHERMSKHLRHTINLGKKQALMALHLKKYDKRLKINQLKANKDVQLIEDKKYEKIEQHRIQRIQQLKSKKLKRIENEKKNTIK</sequence>
<dbReference type="AlphaFoldDB" id="X1C9S4"/>
<name>X1C9S4_9ZZZZ</name>
<comment type="caution">
    <text evidence="1">The sequence shown here is derived from an EMBL/GenBank/DDBJ whole genome shotgun (WGS) entry which is preliminary data.</text>
</comment>
<proteinExistence type="predicted"/>
<accession>X1C9S4</accession>
<reference evidence="1" key="1">
    <citation type="journal article" date="2014" name="Front. Microbiol.">
        <title>High frequency of phylogenetically diverse reductive dehalogenase-homologous genes in deep subseafloor sedimentary metagenomes.</title>
        <authorList>
            <person name="Kawai M."/>
            <person name="Futagami T."/>
            <person name="Toyoda A."/>
            <person name="Takaki Y."/>
            <person name="Nishi S."/>
            <person name="Hori S."/>
            <person name="Arai W."/>
            <person name="Tsubouchi T."/>
            <person name="Morono Y."/>
            <person name="Uchiyama I."/>
            <person name="Ito T."/>
            <person name="Fujiyama A."/>
            <person name="Inagaki F."/>
            <person name="Takami H."/>
        </authorList>
    </citation>
    <scope>NUCLEOTIDE SEQUENCE</scope>
    <source>
        <strain evidence="1">Expedition CK06-06</strain>
    </source>
</reference>
<dbReference type="EMBL" id="BART01012449">
    <property type="protein sequence ID" value="GAG81106.1"/>
    <property type="molecule type" value="Genomic_DNA"/>
</dbReference>
<protein>
    <submittedName>
        <fullName evidence="1">Uncharacterized protein</fullName>
    </submittedName>
</protein>
<evidence type="ECO:0000313" key="1">
    <source>
        <dbReference type="EMBL" id="GAG81106.1"/>
    </source>
</evidence>
<gene>
    <name evidence="1" type="ORF">S01H4_25978</name>
</gene>
<feature type="non-terminal residue" evidence="1">
    <location>
        <position position="1"/>
    </location>
</feature>